<evidence type="ECO:0000313" key="2">
    <source>
        <dbReference type="EMBL" id="CAL1589184.1"/>
    </source>
</evidence>
<dbReference type="Proteomes" id="UP001497482">
    <property type="component" value="Chromosome 18"/>
</dbReference>
<evidence type="ECO:0000313" key="3">
    <source>
        <dbReference type="Proteomes" id="UP001497482"/>
    </source>
</evidence>
<dbReference type="AlphaFoldDB" id="A0AAV2KHW7"/>
<feature type="compositionally biased region" description="Polar residues" evidence="1">
    <location>
        <begin position="17"/>
        <end position="37"/>
    </location>
</feature>
<accession>A0AAV2KHW7</accession>
<proteinExistence type="predicted"/>
<dbReference type="EMBL" id="OZ035840">
    <property type="protein sequence ID" value="CAL1589184.1"/>
    <property type="molecule type" value="Genomic_DNA"/>
</dbReference>
<protein>
    <submittedName>
        <fullName evidence="2">Uncharacterized protein</fullName>
    </submittedName>
</protein>
<sequence length="93" mass="9758">MPNDPRLRRRQSAGPARQSTGPARQSTGPARQSTGPARQSAGPGPPATYKMSRCLGASELQRGGGGSLERWGLSGTDYAAFLFCPSLVQNIEA</sequence>
<reference evidence="2 3" key="1">
    <citation type="submission" date="2024-04" db="EMBL/GenBank/DDBJ databases">
        <authorList>
            <person name="Waldvogel A.-M."/>
            <person name="Schoenle A."/>
        </authorList>
    </citation>
    <scope>NUCLEOTIDE SEQUENCE [LARGE SCALE GENOMIC DNA]</scope>
</reference>
<feature type="region of interest" description="Disordered" evidence="1">
    <location>
        <begin position="1"/>
        <end position="69"/>
    </location>
</feature>
<name>A0AAV2KHW7_KNICA</name>
<gene>
    <name evidence="2" type="ORF">KC01_LOCUS18839</name>
</gene>
<organism evidence="2 3">
    <name type="scientific">Knipowitschia caucasica</name>
    <name type="common">Caucasian dwarf goby</name>
    <name type="synonym">Pomatoschistus caucasicus</name>
    <dbReference type="NCBI Taxonomy" id="637954"/>
    <lineage>
        <taxon>Eukaryota</taxon>
        <taxon>Metazoa</taxon>
        <taxon>Chordata</taxon>
        <taxon>Craniata</taxon>
        <taxon>Vertebrata</taxon>
        <taxon>Euteleostomi</taxon>
        <taxon>Actinopterygii</taxon>
        <taxon>Neopterygii</taxon>
        <taxon>Teleostei</taxon>
        <taxon>Neoteleostei</taxon>
        <taxon>Acanthomorphata</taxon>
        <taxon>Gobiaria</taxon>
        <taxon>Gobiiformes</taxon>
        <taxon>Gobioidei</taxon>
        <taxon>Gobiidae</taxon>
        <taxon>Gobiinae</taxon>
        <taxon>Knipowitschia</taxon>
    </lineage>
</organism>
<keyword evidence="3" id="KW-1185">Reference proteome</keyword>
<evidence type="ECO:0000256" key="1">
    <source>
        <dbReference type="SAM" id="MobiDB-lite"/>
    </source>
</evidence>